<protein>
    <recommendedName>
        <fullName evidence="3">Thioredoxin domain-containing protein</fullName>
    </recommendedName>
</protein>
<dbReference type="EMBL" id="JALJOS010000002">
    <property type="protein sequence ID" value="KAK9843172.1"/>
    <property type="molecule type" value="Genomic_DNA"/>
</dbReference>
<dbReference type="InterPro" id="IPR013766">
    <property type="entry name" value="Thioredoxin_domain"/>
</dbReference>
<dbReference type="InterPro" id="IPR036249">
    <property type="entry name" value="Thioredoxin-like_sf"/>
</dbReference>
<sequence length="239" mass="26540">MTVLAGQISLCHCAERSTTARSPPQSAPFLPHTRLGGSSPHTQSSILGCALTSSITRRPLRALRQPRLLVQAGRVPVGEKWWERSSVPNMREVSGVQQFVDELATAQDRLVIVDFFARWCGSCRALFPKLCSIAEDNPDILVLKVEWDDNREICKALGIKVLPYFQFYRGTLGKVAEFSASVSKIQRIRDALAEHNTPRCDLGKVQRIKEFPEVEPQLISYPSDGKDGGKNPARQLVTA</sequence>
<feature type="domain" description="Thioredoxin" evidence="3">
    <location>
        <begin position="75"/>
        <end position="194"/>
    </location>
</feature>
<dbReference type="PROSITE" id="PS51352">
    <property type="entry name" value="THIOREDOXIN_2"/>
    <property type="match status" value="1"/>
</dbReference>
<comment type="similarity">
    <text evidence="1">Belongs to the thioredoxin family.</text>
</comment>
<reference evidence="4 5" key="1">
    <citation type="journal article" date="2024" name="Nat. Commun.">
        <title>Phylogenomics reveals the evolutionary origins of lichenization in chlorophyte algae.</title>
        <authorList>
            <person name="Puginier C."/>
            <person name="Libourel C."/>
            <person name="Otte J."/>
            <person name="Skaloud P."/>
            <person name="Haon M."/>
            <person name="Grisel S."/>
            <person name="Petersen M."/>
            <person name="Berrin J.G."/>
            <person name="Delaux P.M."/>
            <person name="Dal Grande F."/>
            <person name="Keller J."/>
        </authorList>
    </citation>
    <scope>NUCLEOTIDE SEQUENCE [LARGE SCALE GENOMIC DNA]</scope>
    <source>
        <strain evidence="4 5">SAG 2145</strain>
    </source>
</reference>
<evidence type="ECO:0000313" key="4">
    <source>
        <dbReference type="EMBL" id="KAK9843172.1"/>
    </source>
</evidence>
<proteinExistence type="inferred from homology"/>
<gene>
    <name evidence="4" type="ORF">WJX74_007969</name>
</gene>
<dbReference type="InterPro" id="IPR017937">
    <property type="entry name" value="Thioredoxin_CS"/>
</dbReference>
<dbReference type="CDD" id="cd02947">
    <property type="entry name" value="TRX_family"/>
    <property type="match status" value="1"/>
</dbReference>
<feature type="region of interest" description="Disordered" evidence="2">
    <location>
        <begin position="16"/>
        <end position="41"/>
    </location>
</feature>
<dbReference type="PANTHER" id="PTHR43601">
    <property type="entry name" value="THIOREDOXIN, MITOCHONDRIAL"/>
    <property type="match status" value="1"/>
</dbReference>
<dbReference type="AlphaFoldDB" id="A0AAW1SBG9"/>
<dbReference type="GO" id="GO:0045454">
    <property type="term" value="P:cell redox homeostasis"/>
    <property type="evidence" value="ECO:0007669"/>
    <property type="project" value="TreeGrafter"/>
</dbReference>
<comment type="caution">
    <text evidence="4">The sequence shown here is derived from an EMBL/GenBank/DDBJ whole genome shotgun (WGS) entry which is preliminary data.</text>
</comment>
<dbReference type="Pfam" id="PF00085">
    <property type="entry name" value="Thioredoxin"/>
    <property type="match status" value="1"/>
</dbReference>
<feature type="region of interest" description="Disordered" evidence="2">
    <location>
        <begin position="220"/>
        <end position="239"/>
    </location>
</feature>
<evidence type="ECO:0000256" key="2">
    <source>
        <dbReference type="SAM" id="MobiDB-lite"/>
    </source>
</evidence>
<name>A0AAW1SBG9_9CHLO</name>
<evidence type="ECO:0000256" key="1">
    <source>
        <dbReference type="ARBA" id="ARBA00008987"/>
    </source>
</evidence>
<evidence type="ECO:0000313" key="5">
    <source>
        <dbReference type="Proteomes" id="UP001438707"/>
    </source>
</evidence>
<dbReference type="PANTHER" id="PTHR43601:SF32">
    <property type="entry name" value="THIOREDOXIN-LIKE 2-2, CHLOROPLASTIC"/>
    <property type="match status" value="1"/>
</dbReference>
<dbReference type="SUPFAM" id="SSF52833">
    <property type="entry name" value="Thioredoxin-like"/>
    <property type="match status" value="1"/>
</dbReference>
<evidence type="ECO:0000259" key="3">
    <source>
        <dbReference type="PROSITE" id="PS51352"/>
    </source>
</evidence>
<dbReference type="PROSITE" id="PS00194">
    <property type="entry name" value="THIOREDOXIN_1"/>
    <property type="match status" value="1"/>
</dbReference>
<keyword evidence="5" id="KW-1185">Reference proteome</keyword>
<dbReference type="Proteomes" id="UP001438707">
    <property type="component" value="Unassembled WGS sequence"/>
</dbReference>
<organism evidence="4 5">
    <name type="scientific">Apatococcus lobatus</name>
    <dbReference type="NCBI Taxonomy" id="904363"/>
    <lineage>
        <taxon>Eukaryota</taxon>
        <taxon>Viridiplantae</taxon>
        <taxon>Chlorophyta</taxon>
        <taxon>core chlorophytes</taxon>
        <taxon>Trebouxiophyceae</taxon>
        <taxon>Chlorellales</taxon>
        <taxon>Chlorellaceae</taxon>
        <taxon>Apatococcus</taxon>
    </lineage>
</organism>
<accession>A0AAW1SBG9</accession>
<dbReference type="Gene3D" id="3.40.30.10">
    <property type="entry name" value="Glutaredoxin"/>
    <property type="match status" value="1"/>
</dbReference>